<accession>A0A146G8X9</accession>
<evidence type="ECO:0000256" key="3">
    <source>
        <dbReference type="ARBA" id="ARBA00022691"/>
    </source>
</evidence>
<evidence type="ECO:0000313" key="5">
    <source>
        <dbReference type="EMBL" id="GAT33743.1"/>
    </source>
</evidence>
<dbReference type="RefSeq" id="WP_075079442.1">
    <property type="nucleotide sequence ID" value="NZ_BDCO01000002.1"/>
</dbReference>
<keyword evidence="6" id="KW-1185">Reference proteome</keyword>
<comment type="caution">
    <text evidence="5">The sequence shown here is derived from an EMBL/GenBank/DDBJ whole genome shotgun (WGS) entry which is preliminary data.</text>
</comment>
<dbReference type="PANTHER" id="PTHR42912">
    <property type="entry name" value="METHYLTRANSFERASE"/>
    <property type="match status" value="1"/>
</dbReference>
<dbReference type="Gene3D" id="3.40.50.150">
    <property type="entry name" value="Vaccinia Virus protein VP39"/>
    <property type="match status" value="1"/>
</dbReference>
<evidence type="ECO:0000256" key="2">
    <source>
        <dbReference type="ARBA" id="ARBA00022679"/>
    </source>
</evidence>
<dbReference type="GO" id="GO:0032259">
    <property type="term" value="P:methylation"/>
    <property type="evidence" value="ECO:0007669"/>
    <property type="project" value="UniProtKB-KW"/>
</dbReference>
<dbReference type="EMBL" id="BDCO01000002">
    <property type="protein sequence ID" value="GAT33743.1"/>
    <property type="molecule type" value="Genomic_DNA"/>
</dbReference>
<name>A0A146G8X9_TERSA</name>
<reference evidence="6" key="1">
    <citation type="journal article" date="2017" name="Genome Announc.">
        <title>Draft Genome Sequence of Terrimicrobium sacchariphilum NM-5T, a Facultative Anaerobic Soil Bacterium of the Class Spartobacteria.</title>
        <authorList>
            <person name="Qiu Y.L."/>
            <person name="Tourlousse D.M."/>
            <person name="Matsuura N."/>
            <person name="Ohashi A."/>
            <person name="Sekiguchi Y."/>
        </authorList>
    </citation>
    <scope>NUCLEOTIDE SEQUENCE [LARGE SCALE GENOMIC DNA]</scope>
    <source>
        <strain evidence="6">NM-5</strain>
    </source>
</reference>
<dbReference type="STRING" id="690879.TSACC_22161"/>
<dbReference type="Pfam" id="PF08241">
    <property type="entry name" value="Methyltransf_11"/>
    <property type="match status" value="1"/>
</dbReference>
<feature type="domain" description="Methyltransferase type 11" evidence="4">
    <location>
        <begin position="50"/>
        <end position="144"/>
    </location>
</feature>
<evidence type="ECO:0000313" key="6">
    <source>
        <dbReference type="Proteomes" id="UP000076023"/>
    </source>
</evidence>
<dbReference type="FunCoup" id="A0A146G8X9">
    <property type="interactions" value="43"/>
</dbReference>
<dbReference type="OrthoDB" id="43862at2"/>
<gene>
    <name evidence="5" type="ORF">TSACC_22161</name>
</gene>
<dbReference type="Proteomes" id="UP000076023">
    <property type="component" value="Unassembled WGS sequence"/>
</dbReference>
<dbReference type="PROSITE" id="PS01184">
    <property type="entry name" value="UBIE_2"/>
    <property type="match status" value="1"/>
</dbReference>
<dbReference type="AlphaFoldDB" id="A0A146G8X9"/>
<proteinExistence type="predicted"/>
<dbReference type="InterPro" id="IPR023576">
    <property type="entry name" value="UbiE/COQ5_MeTrFase_CS"/>
</dbReference>
<organism evidence="5 6">
    <name type="scientific">Terrimicrobium sacchariphilum</name>
    <dbReference type="NCBI Taxonomy" id="690879"/>
    <lineage>
        <taxon>Bacteria</taxon>
        <taxon>Pseudomonadati</taxon>
        <taxon>Verrucomicrobiota</taxon>
        <taxon>Terrimicrobiia</taxon>
        <taxon>Terrimicrobiales</taxon>
        <taxon>Terrimicrobiaceae</taxon>
        <taxon>Terrimicrobium</taxon>
    </lineage>
</organism>
<dbReference type="InterPro" id="IPR050508">
    <property type="entry name" value="Methyltransf_Superfamily"/>
</dbReference>
<dbReference type="PANTHER" id="PTHR42912:SF93">
    <property type="entry name" value="N6-ADENOSINE-METHYLTRANSFERASE TMT1A"/>
    <property type="match status" value="1"/>
</dbReference>
<dbReference type="GO" id="GO:0008757">
    <property type="term" value="F:S-adenosylmethionine-dependent methyltransferase activity"/>
    <property type="evidence" value="ECO:0007669"/>
    <property type="project" value="InterPro"/>
</dbReference>
<evidence type="ECO:0000256" key="1">
    <source>
        <dbReference type="ARBA" id="ARBA00022603"/>
    </source>
</evidence>
<dbReference type="SUPFAM" id="SSF53335">
    <property type="entry name" value="S-adenosyl-L-methionine-dependent methyltransferases"/>
    <property type="match status" value="1"/>
</dbReference>
<dbReference type="InterPro" id="IPR013216">
    <property type="entry name" value="Methyltransf_11"/>
</dbReference>
<dbReference type="InterPro" id="IPR029063">
    <property type="entry name" value="SAM-dependent_MTases_sf"/>
</dbReference>
<keyword evidence="2 5" id="KW-0808">Transferase</keyword>
<keyword evidence="1 5" id="KW-0489">Methyltransferase</keyword>
<protein>
    <submittedName>
        <fullName evidence="5">Methyltransferase domain-containing protein</fullName>
    </submittedName>
</protein>
<keyword evidence="3" id="KW-0949">S-adenosyl-L-methionine</keyword>
<dbReference type="InParanoid" id="A0A146G8X9"/>
<evidence type="ECO:0000259" key="4">
    <source>
        <dbReference type="Pfam" id="PF08241"/>
    </source>
</evidence>
<sequence>MAALNDAQKASRDQFQKQSARYGKSHILANVEDVAALLDGVSFPAGARALDVATGGGHTALYLAGRGLSVTASDITPAMLENTAKLAAERGLSIETVLHEAERFPYQDAAFDVVTCRVAAHHFSDPRQFVAEAVRVLKPGGYLMVIDGSVPDGEPEAEEWLHQVEKLRDPSHGRFIAPAVWARWVRESGLELVECATTPFKQPDLEWYFQTAATSEENRARVMALVESAPESVRRAFRLAVEDGKVVWWWPRLGLLARKP</sequence>
<dbReference type="CDD" id="cd02440">
    <property type="entry name" value="AdoMet_MTases"/>
    <property type="match status" value="1"/>
</dbReference>